<evidence type="ECO:0000313" key="2">
    <source>
        <dbReference type="EMBL" id="EPS61616.1"/>
    </source>
</evidence>
<feature type="region of interest" description="Disordered" evidence="1">
    <location>
        <begin position="62"/>
        <end position="83"/>
    </location>
</feature>
<feature type="compositionally biased region" description="Gly residues" evidence="1">
    <location>
        <begin position="62"/>
        <end position="71"/>
    </location>
</feature>
<evidence type="ECO:0000256" key="1">
    <source>
        <dbReference type="SAM" id="MobiDB-lite"/>
    </source>
</evidence>
<dbReference type="AlphaFoldDB" id="S8CB58"/>
<proteinExistence type="predicted"/>
<reference evidence="2 3" key="1">
    <citation type="journal article" date="2013" name="BMC Genomics">
        <title>The miniature genome of a carnivorous plant Genlisea aurea contains a low number of genes and short non-coding sequences.</title>
        <authorList>
            <person name="Leushkin E.V."/>
            <person name="Sutormin R.A."/>
            <person name="Nabieva E.R."/>
            <person name="Penin A.A."/>
            <person name="Kondrashov A.S."/>
            <person name="Logacheva M.D."/>
        </authorList>
    </citation>
    <scope>NUCLEOTIDE SEQUENCE [LARGE SCALE GENOMIC DNA]</scope>
</reference>
<keyword evidence="3" id="KW-1185">Reference proteome</keyword>
<dbReference type="EMBL" id="AUSU01006709">
    <property type="protein sequence ID" value="EPS61616.1"/>
    <property type="molecule type" value="Genomic_DNA"/>
</dbReference>
<name>S8CB58_9LAMI</name>
<organism evidence="2 3">
    <name type="scientific">Genlisea aurea</name>
    <dbReference type="NCBI Taxonomy" id="192259"/>
    <lineage>
        <taxon>Eukaryota</taxon>
        <taxon>Viridiplantae</taxon>
        <taxon>Streptophyta</taxon>
        <taxon>Embryophyta</taxon>
        <taxon>Tracheophyta</taxon>
        <taxon>Spermatophyta</taxon>
        <taxon>Magnoliopsida</taxon>
        <taxon>eudicotyledons</taxon>
        <taxon>Gunneridae</taxon>
        <taxon>Pentapetalae</taxon>
        <taxon>asterids</taxon>
        <taxon>lamiids</taxon>
        <taxon>Lamiales</taxon>
        <taxon>Lentibulariaceae</taxon>
        <taxon>Genlisea</taxon>
    </lineage>
</organism>
<gene>
    <name evidence="2" type="ORF">M569_13179</name>
</gene>
<accession>S8CB58</accession>
<sequence>MKLQTFYSRENENESRAVVIRNAAAAVADDDAKRPVSDDKKQHPDCVVARLNVLKLREVAEGGRGGGGGGCWDWEHVGEDDEF</sequence>
<dbReference type="Proteomes" id="UP000015453">
    <property type="component" value="Unassembled WGS sequence"/>
</dbReference>
<protein>
    <submittedName>
        <fullName evidence="2">Uncharacterized protein</fullName>
    </submittedName>
</protein>
<evidence type="ECO:0000313" key="3">
    <source>
        <dbReference type="Proteomes" id="UP000015453"/>
    </source>
</evidence>
<comment type="caution">
    <text evidence="2">The sequence shown here is derived from an EMBL/GenBank/DDBJ whole genome shotgun (WGS) entry which is preliminary data.</text>
</comment>